<dbReference type="EMBL" id="NFJX01000014">
    <property type="protein sequence ID" value="OUP16810.1"/>
    <property type="molecule type" value="Genomic_DNA"/>
</dbReference>
<dbReference type="RefSeq" id="WP_241149222.1">
    <property type="nucleotide sequence ID" value="NZ_NFJX01000014.1"/>
</dbReference>
<evidence type="ECO:0000313" key="2">
    <source>
        <dbReference type="EMBL" id="OUP16810.1"/>
    </source>
</evidence>
<proteinExistence type="predicted"/>
<feature type="transmembrane region" description="Helical" evidence="1">
    <location>
        <begin position="57"/>
        <end position="78"/>
    </location>
</feature>
<protein>
    <submittedName>
        <fullName evidence="2">Uncharacterized protein</fullName>
    </submittedName>
</protein>
<dbReference type="AlphaFoldDB" id="A0A1Y4ICR3"/>
<comment type="caution">
    <text evidence="2">The sequence shown here is derived from an EMBL/GenBank/DDBJ whole genome shotgun (WGS) entry which is preliminary data.</text>
</comment>
<dbReference type="Proteomes" id="UP000195950">
    <property type="component" value="Unassembled WGS sequence"/>
</dbReference>
<accession>A0A1Y4ICR3</accession>
<evidence type="ECO:0000313" key="3">
    <source>
        <dbReference type="Proteomes" id="UP000195950"/>
    </source>
</evidence>
<keyword evidence="1" id="KW-0812">Transmembrane</keyword>
<gene>
    <name evidence="2" type="ORF">B5F32_14645</name>
</gene>
<name>A0A1Y4ICR3_PARDI</name>
<keyword evidence="1" id="KW-1133">Transmembrane helix</keyword>
<reference evidence="3" key="1">
    <citation type="submission" date="2017-04" db="EMBL/GenBank/DDBJ databases">
        <title>Function of individual gut microbiota members based on whole genome sequencing of pure cultures obtained from chicken caecum.</title>
        <authorList>
            <person name="Medvecky M."/>
            <person name="Cejkova D."/>
            <person name="Polansky O."/>
            <person name="Karasova D."/>
            <person name="Kubasova T."/>
            <person name="Cizek A."/>
            <person name="Rychlik I."/>
        </authorList>
    </citation>
    <scope>NUCLEOTIDE SEQUENCE [LARGE SCALE GENOMIC DNA]</scope>
    <source>
        <strain evidence="3">An199</strain>
    </source>
</reference>
<keyword evidence="1" id="KW-0472">Membrane</keyword>
<sequence length="87" mass="9751">MRQSDEICLTGNNSTRQSTFTHETSFFSWTSVQKFYNLLPLGIASCKSIYEAKMYTVALLAMLSLAFLPLVVVAWFIYNSAKKGGRG</sequence>
<evidence type="ECO:0000256" key="1">
    <source>
        <dbReference type="SAM" id="Phobius"/>
    </source>
</evidence>
<organism evidence="2 3">
    <name type="scientific">Parabacteroides distasonis</name>
    <dbReference type="NCBI Taxonomy" id="823"/>
    <lineage>
        <taxon>Bacteria</taxon>
        <taxon>Pseudomonadati</taxon>
        <taxon>Bacteroidota</taxon>
        <taxon>Bacteroidia</taxon>
        <taxon>Bacteroidales</taxon>
        <taxon>Tannerellaceae</taxon>
        <taxon>Parabacteroides</taxon>
    </lineage>
</organism>